<evidence type="ECO:0000256" key="7">
    <source>
        <dbReference type="ARBA" id="ARBA00023125"/>
    </source>
</evidence>
<keyword evidence="10" id="KW-1185">Reference proteome</keyword>
<dbReference type="SUPFAM" id="SSF46785">
    <property type="entry name" value="Winged helix' DNA-binding domain"/>
    <property type="match status" value="1"/>
</dbReference>
<keyword evidence="5" id="KW-0862">Zinc</keyword>
<name>A0ABS3HUL8_9ENTE</name>
<protein>
    <submittedName>
        <fullName evidence="9">Transcriptional repressor</fullName>
    </submittedName>
</protein>
<keyword evidence="8" id="KW-0804">Transcription</keyword>
<evidence type="ECO:0000256" key="2">
    <source>
        <dbReference type="ARBA" id="ARBA00007957"/>
    </source>
</evidence>
<sequence>MKKQLQSAIAIIKENGYKNTKKREEILTFLIEENRYIGAIEVFDFMNEKYQGISYDTIYRNLRDFTSMGLLEETELMGEKKFRFHCDVNECHHHHHHHFICTECGATREIKMCPMDFFKEQLPDFEIESHRFEILGKCNKCSKKMKVIVD</sequence>
<evidence type="ECO:0000256" key="1">
    <source>
        <dbReference type="ARBA" id="ARBA00004496"/>
    </source>
</evidence>
<keyword evidence="4" id="KW-0678">Repressor</keyword>
<dbReference type="CDD" id="cd07153">
    <property type="entry name" value="Fur_like"/>
    <property type="match status" value="1"/>
</dbReference>
<evidence type="ECO:0000313" key="9">
    <source>
        <dbReference type="EMBL" id="MBO0476868.1"/>
    </source>
</evidence>
<dbReference type="PANTHER" id="PTHR33202:SF1">
    <property type="entry name" value="FERRIC UPTAKE REGULATION PROTEIN"/>
    <property type="match status" value="1"/>
</dbReference>
<dbReference type="RefSeq" id="WP_206966299.1">
    <property type="nucleotide sequence ID" value="NZ_JAFLVX010000018.1"/>
</dbReference>
<dbReference type="InterPro" id="IPR036390">
    <property type="entry name" value="WH_DNA-bd_sf"/>
</dbReference>
<dbReference type="Gene3D" id="3.30.1490.190">
    <property type="match status" value="1"/>
</dbReference>
<organism evidence="9 10">
    <name type="scientific">Candidatus Vagococcus giribetii</name>
    <dbReference type="NCBI Taxonomy" id="2230876"/>
    <lineage>
        <taxon>Bacteria</taxon>
        <taxon>Bacillati</taxon>
        <taxon>Bacillota</taxon>
        <taxon>Bacilli</taxon>
        <taxon>Lactobacillales</taxon>
        <taxon>Enterococcaceae</taxon>
        <taxon>Vagococcus</taxon>
    </lineage>
</organism>
<dbReference type="InterPro" id="IPR002481">
    <property type="entry name" value="FUR"/>
</dbReference>
<keyword evidence="6" id="KW-0805">Transcription regulation</keyword>
<comment type="subcellular location">
    <subcellularLocation>
        <location evidence="1">Cytoplasm</location>
    </subcellularLocation>
</comment>
<proteinExistence type="inferred from homology"/>
<evidence type="ECO:0000256" key="3">
    <source>
        <dbReference type="ARBA" id="ARBA00022490"/>
    </source>
</evidence>
<dbReference type="InterPro" id="IPR036388">
    <property type="entry name" value="WH-like_DNA-bd_sf"/>
</dbReference>
<evidence type="ECO:0000256" key="5">
    <source>
        <dbReference type="ARBA" id="ARBA00022833"/>
    </source>
</evidence>
<evidence type="ECO:0000256" key="8">
    <source>
        <dbReference type="ARBA" id="ARBA00023163"/>
    </source>
</evidence>
<gene>
    <name evidence="9" type="ORF">DOK76_07285</name>
</gene>
<evidence type="ECO:0000256" key="4">
    <source>
        <dbReference type="ARBA" id="ARBA00022491"/>
    </source>
</evidence>
<comment type="similarity">
    <text evidence="2">Belongs to the Fur family.</text>
</comment>
<dbReference type="Pfam" id="PF01475">
    <property type="entry name" value="FUR"/>
    <property type="match status" value="1"/>
</dbReference>
<dbReference type="EMBL" id="JAFLVX010000018">
    <property type="protein sequence ID" value="MBO0476868.1"/>
    <property type="molecule type" value="Genomic_DNA"/>
</dbReference>
<keyword evidence="7" id="KW-0238">DNA-binding</keyword>
<dbReference type="PANTHER" id="PTHR33202">
    <property type="entry name" value="ZINC UPTAKE REGULATION PROTEIN"/>
    <property type="match status" value="1"/>
</dbReference>
<evidence type="ECO:0000256" key="6">
    <source>
        <dbReference type="ARBA" id="ARBA00023015"/>
    </source>
</evidence>
<keyword evidence="3" id="KW-0963">Cytoplasm</keyword>
<comment type="caution">
    <text evidence="9">The sequence shown here is derived from an EMBL/GenBank/DDBJ whole genome shotgun (WGS) entry which is preliminary data.</text>
</comment>
<dbReference type="Proteomes" id="UP000664857">
    <property type="component" value="Unassembled WGS sequence"/>
</dbReference>
<accession>A0ABS3HUL8</accession>
<evidence type="ECO:0000313" key="10">
    <source>
        <dbReference type="Proteomes" id="UP000664857"/>
    </source>
</evidence>
<reference evidence="9 10" key="1">
    <citation type="submission" date="2021-03" db="EMBL/GenBank/DDBJ databases">
        <title>Enterococcal diversity collection.</title>
        <authorList>
            <person name="Gilmore M.S."/>
            <person name="Schwartzman J."/>
            <person name="Van Tyne D."/>
            <person name="Martin M."/>
            <person name="Earl A.M."/>
            <person name="Manson A.L."/>
            <person name="Straub T."/>
            <person name="Salamzade R."/>
            <person name="Saavedra J."/>
            <person name="Lebreton F."/>
            <person name="Prichula J."/>
            <person name="Schaufler K."/>
            <person name="Gaca A."/>
            <person name="Sgardioli B."/>
            <person name="Wagenaar J."/>
            <person name="Strong T."/>
        </authorList>
    </citation>
    <scope>NUCLEOTIDE SEQUENCE [LARGE SCALE GENOMIC DNA]</scope>
    <source>
        <strain evidence="9 10">DIV0080</strain>
    </source>
</reference>
<dbReference type="Gene3D" id="1.10.10.10">
    <property type="entry name" value="Winged helix-like DNA-binding domain superfamily/Winged helix DNA-binding domain"/>
    <property type="match status" value="1"/>
</dbReference>
<dbReference type="InterPro" id="IPR043135">
    <property type="entry name" value="Fur_C"/>
</dbReference>